<dbReference type="GO" id="GO:0005829">
    <property type="term" value="C:cytosol"/>
    <property type="evidence" value="ECO:0007669"/>
    <property type="project" value="TreeGrafter"/>
</dbReference>
<dbReference type="PANTHER" id="PTHR10890:SF3">
    <property type="entry name" value="CYSTEINE--TRNA LIGASE, CYTOPLASMIC"/>
    <property type="match status" value="1"/>
</dbReference>
<dbReference type="SMART" id="SM00840">
    <property type="entry name" value="DALR_2"/>
    <property type="match status" value="1"/>
</dbReference>
<feature type="binding site" evidence="13">
    <location>
        <position position="29"/>
    </location>
    <ligand>
        <name>Zn(2+)</name>
        <dbReference type="ChEBI" id="CHEBI:29105"/>
    </ligand>
</feature>
<accession>A0A239JTP0</accession>
<feature type="binding site" evidence="13">
    <location>
        <position position="241"/>
    </location>
    <ligand>
        <name>Zn(2+)</name>
        <dbReference type="ChEBI" id="CHEBI:29105"/>
    </ligand>
</feature>
<reference evidence="15 16" key="1">
    <citation type="submission" date="2017-06" db="EMBL/GenBank/DDBJ databases">
        <authorList>
            <person name="Kim H.J."/>
            <person name="Triplett B.A."/>
        </authorList>
    </citation>
    <scope>NUCLEOTIDE SEQUENCE [LARGE SCALE GENOMIC DNA]</scope>
    <source>
        <strain evidence="15 16">DSM 18704</strain>
    </source>
</reference>
<dbReference type="SUPFAM" id="SSF52374">
    <property type="entry name" value="Nucleotidylyl transferase"/>
    <property type="match status" value="1"/>
</dbReference>
<evidence type="ECO:0000313" key="16">
    <source>
        <dbReference type="Proteomes" id="UP000198356"/>
    </source>
</evidence>
<feature type="binding site" evidence="13">
    <location>
        <position position="245"/>
    </location>
    <ligand>
        <name>Zn(2+)</name>
        <dbReference type="ChEBI" id="CHEBI:29105"/>
    </ligand>
</feature>
<comment type="cofactor">
    <cofactor evidence="13">
        <name>Zn(2+)</name>
        <dbReference type="ChEBI" id="CHEBI:29105"/>
    </cofactor>
    <text evidence="13">Binds 1 zinc ion per subunit.</text>
</comment>
<evidence type="ECO:0000259" key="14">
    <source>
        <dbReference type="SMART" id="SM00840"/>
    </source>
</evidence>
<sequence length="504" mass="55859">MAIELFNTLGGQVETLVPSDGAVLRMYACGPTVYDYGHIGNFRTFIHVDVLRRALKQQGVAVKHVMNVTDVDDKIIQRAAAAGVGIGVFSARFENAFFEDMEALGVERPEFLPRATENIPEMVSLIERLAARQAAYQAEDGSWYFRIASDPGYGKLSQKDFDGIEDGARVDVDEYEKDAARDFALWKAVKTGADGVREHAWETALGAGRPGWHIECSAMATKYLGDNFDLHAGGEDLMFPHHENEIAQSEGASGKPFARHWMHVRFLLVEGKKMSKSEGNFYTLRDLLLKGHRASAIRFLLMSVPYRHQLNFTFDGLTESTNAVDRLRTFHRRLKEGQWPEGLSNGMTGSDADVAAAIATARQKYDAALSNDLNTAEARAAIFDMVRAVNVAADQGTLVKRDVQAALAVMERFDGVFAVLVDNDAEITRQALEWAEREGRMGEASPELVATLSLTDEAIEALIAERTQAKKTRNFARADAVRNELLAKGILLEDSKDGVRWKRK</sequence>
<dbReference type="HAMAP" id="MF_00041">
    <property type="entry name" value="Cys_tRNA_synth"/>
    <property type="match status" value="1"/>
</dbReference>
<dbReference type="GO" id="GO:0005524">
    <property type="term" value="F:ATP binding"/>
    <property type="evidence" value="ECO:0007669"/>
    <property type="project" value="UniProtKB-UniRule"/>
</dbReference>
<keyword evidence="6 13" id="KW-0479">Metal-binding</keyword>
<dbReference type="InterPro" id="IPR009080">
    <property type="entry name" value="tRNAsynth_Ia_anticodon-bd"/>
</dbReference>
<protein>
    <recommendedName>
        <fullName evidence="13">Cysteine--tRNA ligase</fullName>
        <ecNumber evidence="13">6.1.1.16</ecNumber>
    </recommendedName>
    <alternativeName>
        <fullName evidence="13">Cysteinyl-tRNA synthetase</fullName>
        <shortName evidence="13">CysRS</shortName>
    </alternativeName>
</protein>
<evidence type="ECO:0000256" key="8">
    <source>
        <dbReference type="ARBA" id="ARBA00022833"/>
    </source>
</evidence>
<evidence type="ECO:0000256" key="10">
    <source>
        <dbReference type="ARBA" id="ARBA00022917"/>
    </source>
</evidence>
<keyword evidence="4 13" id="KW-0963">Cytoplasm</keyword>
<dbReference type="RefSeq" id="WP_089408790.1">
    <property type="nucleotide sequence ID" value="NZ_FZOU01000004.1"/>
</dbReference>
<feature type="binding site" evidence="13">
    <location>
        <position position="216"/>
    </location>
    <ligand>
        <name>Zn(2+)</name>
        <dbReference type="ChEBI" id="CHEBI:29105"/>
    </ligand>
</feature>
<evidence type="ECO:0000256" key="5">
    <source>
        <dbReference type="ARBA" id="ARBA00022598"/>
    </source>
</evidence>
<proteinExistence type="inferred from homology"/>
<dbReference type="NCBIfam" id="TIGR00435">
    <property type="entry name" value="cysS"/>
    <property type="match status" value="1"/>
</dbReference>
<feature type="short sequence motif" description="'HIGH' region" evidence="13">
    <location>
        <begin position="31"/>
        <end position="41"/>
    </location>
</feature>
<evidence type="ECO:0000256" key="6">
    <source>
        <dbReference type="ARBA" id="ARBA00022723"/>
    </source>
</evidence>
<dbReference type="InterPro" id="IPR032678">
    <property type="entry name" value="tRNA-synt_1_cat_dom"/>
</dbReference>
<evidence type="ECO:0000256" key="11">
    <source>
        <dbReference type="ARBA" id="ARBA00023146"/>
    </source>
</evidence>
<comment type="subunit">
    <text evidence="3 13">Monomer.</text>
</comment>
<feature type="binding site" evidence="13">
    <location>
        <position position="276"/>
    </location>
    <ligand>
        <name>ATP</name>
        <dbReference type="ChEBI" id="CHEBI:30616"/>
    </ligand>
</feature>
<evidence type="ECO:0000256" key="3">
    <source>
        <dbReference type="ARBA" id="ARBA00011245"/>
    </source>
</evidence>
<dbReference type="AlphaFoldDB" id="A0A239JTP0"/>
<dbReference type="InterPro" id="IPR024909">
    <property type="entry name" value="Cys-tRNA/MSH_ligase"/>
</dbReference>
<dbReference type="CDD" id="cd00672">
    <property type="entry name" value="CysRS_core"/>
    <property type="match status" value="1"/>
</dbReference>
<gene>
    <name evidence="13" type="primary">cysS</name>
    <name evidence="15" type="ORF">SAMN05421770_104126</name>
</gene>
<dbReference type="GO" id="GO:0006423">
    <property type="term" value="P:cysteinyl-tRNA aminoacylation"/>
    <property type="evidence" value="ECO:0007669"/>
    <property type="project" value="UniProtKB-UniRule"/>
</dbReference>
<evidence type="ECO:0000256" key="4">
    <source>
        <dbReference type="ARBA" id="ARBA00022490"/>
    </source>
</evidence>
<evidence type="ECO:0000313" key="15">
    <source>
        <dbReference type="EMBL" id="SNT09231.1"/>
    </source>
</evidence>
<comment type="similarity">
    <text evidence="2 13">Belongs to the class-I aminoacyl-tRNA synthetase family.</text>
</comment>
<evidence type="ECO:0000256" key="12">
    <source>
        <dbReference type="ARBA" id="ARBA00047398"/>
    </source>
</evidence>
<keyword evidence="10 13" id="KW-0648">Protein biosynthesis</keyword>
<name>A0A239JTP0_9BACT</name>
<keyword evidence="11 13" id="KW-0030">Aminoacyl-tRNA synthetase</keyword>
<feature type="short sequence motif" description="'KMSKS' region" evidence="13">
    <location>
        <begin position="273"/>
        <end position="277"/>
    </location>
</feature>
<organism evidence="15 16">
    <name type="scientific">Granulicella rosea</name>
    <dbReference type="NCBI Taxonomy" id="474952"/>
    <lineage>
        <taxon>Bacteria</taxon>
        <taxon>Pseudomonadati</taxon>
        <taxon>Acidobacteriota</taxon>
        <taxon>Terriglobia</taxon>
        <taxon>Terriglobales</taxon>
        <taxon>Acidobacteriaceae</taxon>
        <taxon>Granulicella</taxon>
    </lineage>
</organism>
<dbReference type="GO" id="GO:0008270">
    <property type="term" value="F:zinc ion binding"/>
    <property type="evidence" value="ECO:0007669"/>
    <property type="project" value="UniProtKB-UniRule"/>
</dbReference>
<evidence type="ECO:0000256" key="2">
    <source>
        <dbReference type="ARBA" id="ARBA00005594"/>
    </source>
</evidence>
<comment type="subcellular location">
    <subcellularLocation>
        <location evidence="1 13">Cytoplasm</location>
    </subcellularLocation>
</comment>
<comment type="catalytic activity">
    <reaction evidence="12 13">
        <text>tRNA(Cys) + L-cysteine + ATP = L-cysteinyl-tRNA(Cys) + AMP + diphosphate</text>
        <dbReference type="Rhea" id="RHEA:17773"/>
        <dbReference type="Rhea" id="RHEA-COMP:9661"/>
        <dbReference type="Rhea" id="RHEA-COMP:9679"/>
        <dbReference type="ChEBI" id="CHEBI:30616"/>
        <dbReference type="ChEBI" id="CHEBI:33019"/>
        <dbReference type="ChEBI" id="CHEBI:35235"/>
        <dbReference type="ChEBI" id="CHEBI:78442"/>
        <dbReference type="ChEBI" id="CHEBI:78517"/>
        <dbReference type="ChEBI" id="CHEBI:456215"/>
        <dbReference type="EC" id="6.1.1.16"/>
    </reaction>
</comment>
<dbReference type="OrthoDB" id="9815130at2"/>
<dbReference type="FunFam" id="3.40.50.620:FF:000130">
    <property type="entry name" value="Cysteine--tRNA ligase"/>
    <property type="match status" value="1"/>
</dbReference>
<dbReference type="InterPro" id="IPR015273">
    <property type="entry name" value="Cys-tRNA-synt_Ia_DALR"/>
</dbReference>
<dbReference type="PANTHER" id="PTHR10890">
    <property type="entry name" value="CYSTEINYL-TRNA SYNTHETASE"/>
    <property type="match status" value="1"/>
</dbReference>
<keyword evidence="7 13" id="KW-0547">Nucleotide-binding</keyword>
<keyword evidence="9 13" id="KW-0067">ATP-binding</keyword>
<dbReference type="SUPFAM" id="SSF47323">
    <property type="entry name" value="Anticodon-binding domain of a subclass of class I aminoacyl-tRNA synthetases"/>
    <property type="match status" value="1"/>
</dbReference>
<dbReference type="Gene3D" id="1.20.120.1910">
    <property type="entry name" value="Cysteine-tRNA ligase, C-terminal anti-codon recognition domain"/>
    <property type="match status" value="1"/>
</dbReference>
<evidence type="ECO:0000256" key="13">
    <source>
        <dbReference type="HAMAP-Rule" id="MF_00041"/>
    </source>
</evidence>
<keyword evidence="8 13" id="KW-0862">Zinc</keyword>
<evidence type="ECO:0000256" key="1">
    <source>
        <dbReference type="ARBA" id="ARBA00004496"/>
    </source>
</evidence>
<dbReference type="Gene3D" id="3.40.50.620">
    <property type="entry name" value="HUPs"/>
    <property type="match status" value="1"/>
</dbReference>
<dbReference type="Pfam" id="PF01406">
    <property type="entry name" value="tRNA-synt_1e"/>
    <property type="match status" value="1"/>
</dbReference>
<keyword evidence="5 13" id="KW-0436">Ligase</keyword>
<evidence type="ECO:0000256" key="7">
    <source>
        <dbReference type="ARBA" id="ARBA00022741"/>
    </source>
</evidence>
<dbReference type="EC" id="6.1.1.16" evidence="13"/>
<dbReference type="PRINTS" id="PR00983">
    <property type="entry name" value="TRNASYNTHCYS"/>
</dbReference>
<evidence type="ECO:0000256" key="9">
    <source>
        <dbReference type="ARBA" id="ARBA00022840"/>
    </source>
</evidence>
<dbReference type="Pfam" id="PF09190">
    <property type="entry name" value="DALR_2"/>
    <property type="match status" value="1"/>
</dbReference>
<dbReference type="InterPro" id="IPR015803">
    <property type="entry name" value="Cys-tRNA-ligase"/>
</dbReference>
<dbReference type="InterPro" id="IPR014729">
    <property type="entry name" value="Rossmann-like_a/b/a_fold"/>
</dbReference>
<feature type="domain" description="Cysteinyl-tRNA synthetase class Ia DALR" evidence="14">
    <location>
        <begin position="364"/>
        <end position="427"/>
    </location>
</feature>
<dbReference type="GO" id="GO:0004817">
    <property type="term" value="F:cysteine-tRNA ligase activity"/>
    <property type="evidence" value="ECO:0007669"/>
    <property type="project" value="UniProtKB-UniRule"/>
</dbReference>
<keyword evidence="16" id="KW-1185">Reference proteome</keyword>
<dbReference type="Proteomes" id="UP000198356">
    <property type="component" value="Unassembled WGS sequence"/>
</dbReference>
<dbReference type="EMBL" id="FZOU01000004">
    <property type="protein sequence ID" value="SNT09231.1"/>
    <property type="molecule type" value="Genomic_DNA"/>
</dbReference>